<dbReference type="PANTHER" id="PTHR34136">
    <property type="match status" value="1"/>
</dbReference>
<dbReference type="Proteomes" id="UP000008204">
    <property type="component" value="Chromosome"/>
</dbReference>
<accession>B7K1N4</accession>
<dbReference type="NCBIfam" id="TIGR00696">
    <property type="entry name" value="wecG_tagA_cpsF"/>
    <property type="match status" value="1"/>
</dbReference>
<dbReference type="InterPro" id="IPR004629">
    <property type="entry name" value="WecG_TagA_CpsF"/>
</dbReference>
<dbReference type="PANTHER" id="PTHR34136:SF1">
    <property type="entry name" value="UDP-N-ACETYL-D-MANNOSAMINURONIC ACID TRANSFERASE"/>
    <property type="match status" value="1"/>
</dbReference>
<keyword evidence="2 3" id="KW-0808">Transferase</keyword>
<dbReference type="CDD" id="cd06533">
    <property type="entry name" value="Glyco_transf_WecG_TagA"/>
    <property type="match status" value="1"/>
</dbReference>
<protein>
    <submittedName>
        <fullName evidence="3">Glycosyl transferase, WecB/TagA/CpsF family</fullName>
    </submittedName>
</protein>
<dbReference type="Pfam" id="PF03808">
    <property type="entry name" value="Glyco_tran_WecG"/>
    <property type="match status" value="1"/>
</dbReference>
<dbReference type="AlphaFoldDB" id="B7K1N4"/>
<dbReference type="eggNOG" id="COG1922">
    <property type="taxonomic scope" value="Bacteria"/>
</dbReference>
<dbReference type="STRING" id="41431.PCC8801_3614"/>
<dbReference type="GO" id="GO:0016758">
    <property type="term" value="F:hexosyltransferase activity"/>
    <property type="evidence" value="ECO:0007669"/>
    <property type="project" value="TreeGrafter"/>
</dbReference>
<dbReference type="CAZy" id="GT26">
    <property type="family name" value="Glycosyltransferase Family 26"/>
</dbReference>
<reference evidence="4" key="1">
    <citation type="journal article" date="2011" name="MBio">
        <title>Novel metabolic attributes of the genus Cyanothece, comprising a group of unicellular nitrogen-fixing Cyanobacteria.</title>
        <authorList>
            <person name="Bandyopadhyay A."/>
            <person name="Elvitigala T."/>
            <person name="Welsh E."/>
            <person name="Stockel J."/>
            <person name="Liberton M."/>
            <person name="Min H."/>
            <person name="Sherman L.A."/>
            <person name="Pakrasi H.B."/>
        </authorList>
    </citation>
    <scope>NUCLEOTIDE SEQUENCE [LARGE SCALE GENOMIC DNA]</scope>
    <source>
        <strain evidence="4">PCC 8801</strain>
    </source>
</reference>
<keyword evidence="4" id="KW-1185">Reference proteome</keyword>
<dbReference type="RefSeq" id="WP_012596834.1">
    <property type="nucleotide sequence ID" value="NC_011726.1"/>
</dbReference>
<organism evidence="3 4">
    <name type="scientific">Rippkaea orientalis (strain PCC 8801 / RF-1)</name>
    <name type="common">Cyanothece sp. (strain PCC 8801)</name>
    <dbReference type="NCBI Taxonomy" id="41431"/>
    <lineage>
        <taxon>Bacteria</taxon>
        <taxon>Bacillati</taxon>
        <taxon>Cyanobacteriota</taxon>
        <taxon>Cyanophyceae</taxon>
        <taxon>Oscillatoriophycideae</taxon>
        <taxon>Chroococcales</taxon>
        <taxon>Aphanothecaceae</taxon>
        <taxon>Rippkaea</taxon>
        <taxon>Rippkaea orientalis</taxon>
    </lineage>
</organism>
<evidence type="ECO:0000256" key="1">
    <source>
        <dbReference type="ARBA" id="ARBA00022676"/>
    </source>
</evidence>
<dbReference type="KEGG" id="cyp:PCC8801_3614"/>
<dbReference type="HOGENOM" id="CLU_063203_0_0_3"/>
<sequence length="263" mass="30132">MKTVNILDVAIHNLSTQDLLERLNRSGGVVVTPNVDHLMKLRKDSELQEVYRQSDYRVCDSKIVQYASFLLGTPIKEKISGSDLFPAFYQHNKHNPETKIFLLGAQEGIAQKAQQQINQKVGREIIVDCYSPSFGFENNKEECERILEKIRNSGATVVAVGLGAPKQEKWINHYKHQLPNVRIFLAIGATIDFEAGHKPRSPKWVSEVGLEWLYRLACEPKRLWKRYLIECMPFLWLIAQQKAKNTITRRIKVTSVSVEAQNT</sequence>
<dbReference type="EMBL" id="CP001287">
    <property type="protein sequence ID" value="ACK67576.1"/>
    <property type="molecule type" value="Genomic_DNA"/>
</dbReference>
<dbReference type="OrthoDB" id="9771846at2"/>
<name>B7K1N4_RIPO1</name>
<evidence type="ECO:0000313" key="3">
    <source>
        <dbReference type="EMBL" id="ACK67576.1"/>
    </source>
</evidence>
<gene>
    <name evidence="3" type="ordered locus">PCC8801_3614</name>
</gene>
<evidence type="ECO:0000256" key="2">
    <source>
        <dbReference type="ARBA" id="ARBA00022679"/>
    </source>
</evidence>
<keyword evidence="1" id="KW-0328">Glycosyltransferase</keyword>
<proteinExistence type="predicted"/>
<evidence type="ECO:0000313" key="4">
    <source>
        <dbReference type="Proteomes" id="UP000008204"/>
    </source>
</evidence>